<gene>
    <name evidence="2" type="ORF">SISSUDRAFT_1037391</name>
</gene>
<dbReference type="EMBL" id="KV428280">
    <property type="protein sequence ID" value="KZT32952.1"/>
    <property type="molecule type" value="Genomic_DNA"/>
</dbReference>
<dbReference type="Proteomes" id="UP000076798">
    <property type="component" value="Unassembled WGS sequence"/>
</dbReference>
<organism evidence="2 3">
    <name type="scientific">Sistotremastrum suecicum HHB10207 ss-3</name>
    <dbReference type="NCBI Taxonomy" id="1314776"/>
    <lineage>
        <taxon>Eukaryota</taxon>
        <taxon>Fungi</taxon>
        <taxon>Dikarya</taxon>
        <taxon>Basidiomycota</taxon>
        <taxon>Agaricomycotina</taxon>
        <taxon>Agaricomycetes</taxon>
        <taxon>Sistotremastrales</taxon>
        <taxon>Sistotremastraceae</taxon>
        <taxon>Sistotremastrum</taxon>
    </lineage>
</organism>
<keyword evidence="3" id="KW-1185">Reference proteome</keyword>
<protein>
    <submittedName>
        <fullName evidence="2">Uncharacterized protein</fullName>
    </submittedName>
</protein>
<evidence type="ECO:0000256" key="1">
    <source>
        <dbReference type="SAM" id="MobiDB-lite"/>
    </source>
</evidence>
<feature type="region of interest" description="Disordered" evidence="1">
    <location>
        <begin position="473"/>
        <end position="517"/>
    </location>
</feature>
<feature type="compositionally biased region" description="Low complexity" evidence="1">
    <location>
        <begin position="67"/>
        <end position="80"/>
    </location>
</feature>
<evidence type="ECO:0000313" key="3">
    <source>
        <dbReference type="Proteomes" id="UP000076798"/>
    </source>
</evidence>
<feature type="region of interest" description="Disordered" evidence="1">
    <location>
        <begin position="373"/>
        <end position="401"/>
    </location>
</feature>
<sequence length="706" mass="76095">MAGFVDWLVERARAENGLVCWSRPSALQLLQNGMGLGKDQVLGEMVEANQHEDQPHLNVLQGDEGIDATPSLSTASSPSLADANHVSHMLFEPVHLMSTSTSTRRNSKRPEMSIMTQTGLGTNCHPTFQKSMTSFAPHDGGTTTNDERPTDVEPTGIFGVQQSGDGNTQLHNTLGFSAYPSPVSPVSMNDPQSLLLFGSNDSPSTQFEYEDIAPPPSPRPRHRQLTVTYDTFTNPTYEASSVNAALPSPPPDSVSYTTNPSDSIWTSSLLPATSALGLEAAPHSSLIPEPSGGLLDISRHYSFDILGPLDAGNPHAFEFAVLPPPLLESDSDSLMSWDTEPPLSPRQHSIPLPLSSDGLPEIDENIFPYIPSDEPPLFSSSEQAEDTFPSPLSPASSVDPYQSTLQDEIRLRKLLREAKQAARTAKQTELSLIQRLEALHLKGKEDPIVTSDSDIFPNRPSDFAADFAPYSDDKRGVSSIPSSPITPVPSLPPLTVASHNAGQSAGPASPTSSADREDLSGLVARWSHLRTEMHKLYKRESEWAKELQLLLLYGATPTPPPSPEGGLYDLVTAEDPAGSPKTHSSPKINFARGLQLSLLDAMNPEMTEDERKRGMRALASKMMLTRRDRRTRSVVNVSYASGSSQSAVAGDDASPLADVDYSGGSARRVRPGGGTDSGVIVRKKSSLSTTMSFEAENENDGMIIID</sequence>
<feature type="region of interest" description="Disordered" evidence="1">
    <location>
        <begin position="61"/>
        <end position="80"/>
    </location>
</feature>
<name>A0A165Y7A0_9AGAM</name>
<evidence type="ECO:0000313" key="2">
    <source>
        <dbReference type="EMBL" id="KZT32952.1"/>
    </source>
</evidence>
<reference evidence="2 3" key="1">
    <citation type="journal article" date="2016" name="Mol. Biol. Evol.">
        <title>Comparative Genomics of Early-Diverging Mushroom-Forming Fungi Provides Insights into the Origins of Lignocellulose Decay Capabilities.</title>
        <authorList>
            <person name="Nagy L.G."/>
            <person name="Riley R."/>
            <person name="Tritt A."/>
            <person name="Adam C."/>
            <person name="Daum C."/>
            <person name="Floudas D."/>
            <person name="Sun H."/>
            <person name="Yadav J.S."/>
            <person name="Pangilinan J."/>
            <person name="Larsson K.H."/>
            <person name="Matsuura K."/>
            <person name="Barry K."/>
            <person name="Labutti K."/>
            <person name="Kuo R."/>
            <person name="Ohm R.A."/>
            <person name="Bhattacharya S.S."/>
            <person name="Shirouzu T."/>
            <person name="Yoshinaga Y."/>
            <person name="Martin F.M."/>
            <person name="Grigoriev I.V."/>
            <person name="Hibbett D.S."/>
        </authorList>
    </citation>
    <scope>NUCLEOTIDE SEQUENCE [LARGE SCALE GENOMIC DNA]</scope>
    <source>
        <strain evidence="2 3">HHB10207 ss-3</strain>
    </source>
</reference>
<proteinExistence type="predicted"/>
<accession>A0A165Y7A0</accession>
<dbReference type="AlphaFoldDB" id="A0A165Y7A0"/>